<organism evidence="1 2">
    <name type="scientific">Moraxella porci DSM 25326</name>
    <dbReference type="NCBI Taxonomy" id="573983"/>
    <lineage>
        <taxon>Bacteria</taxon>
        <taxon>Pseudomonadati</taxon>
        <taxon>Pseudomonadota</taxon>
        <taxon>Gammaproteobacteria</taxon>
        <taxon>Moraxellales</taxon>
        <taxon>Moraxellaceae</taxon>
        <taxon>Moraxella</taxon>
    </lineage>
</organism>
<keyword evidence="2" id="KW-1185">Reference proteome</keyword>
<dbReference type="Proteomes" id="UP000190683">
    <property type="component" value="Unassembled WGS sequence"/>
</dbReference>
<gene>
    <name evidence="1" type="ORF">B0681_10285</name>
</gene>
<dbReference type="EMBL" id="MUYV01000026">
    <property type="protein sequence ID" value="OOS22657.1"/>
    <property type="molecule type" value="Genomic_DNA"/>
</dbReference>
<name>A0A1T0CJY4_9GAMM</name>
<proteinExistence type="predicted"/>
<comment type="caution">
    <text evidence="1">The sequence shown here is derived from an EMBL/GenBank/DDBJ whole genome shotgun (WGS) entry which is preliminary data.</text>
</comment>
<accession>A0A1T0CJY4</accession>
<evidence type="ECO:0000313" key="2">
    <source>
        <dbReference type="Proteomes" id="UP000190683"/>
    </source>
</evidence>
<protein>
    <submittedName>
        <fullName evidence="1">Uncharacterized protein</fullName>
    </submittedName>
</protein>
<sequence>MRFYSPLVYPPLSLAARPPHSSPKSIALHPIDMLSVSKMAKQVAILMKLAAIKSSVKPSN</sequence>
<dbReference type="AlphaFoldDB" id="A0A1T0CJY4"/>
<evidence type="ECO:0000313" key="1">
    <source>
        <dbReference type="EMBL" id="OOS22657.1"/>
    </source>
</evidence>
<reference evidence="1 2" key="1">
    <citation type="submission" date="2017-02" db="EMBL/GenBank/DDBJ databases">
        <title>Draft genome sequence of Moraxella porci CCUG 54912T type strain.</title>
        <authorList>
            <person name="Salva-Serra F."/>
            <person name="Engstrom-Jakobsson H."/>
            <person name="Thorell K."/>
            <person name="Jaen-Luchoro D."/>
            <person name="Gonzales-Siles L."/>
            <person name="Karlsson R."/>
            <person name="Yazdan S."/>
            <person name="Boulund F."/>
            <person name="Johnning A."/>
            <person name="Engstrand L."/>
            <person name="Kristiansson E."/>
            <person name="Moore E."/>
        </authorList>
    </citation>
    <scope>NUCLEOTIDE SEQUENCE [LARGE SCALE GENOMIC DNA]</scope>
    <source>
        <strain evidence="1 2">CCUG 54912</strain>
    </source>
</reference>